<protein>
    <submittedName>
        <fullName evidence="6">3-oxoacyl-[acyl-carrier-protein] reductase FabG</fullName>
        <ecNumber evidence="6">1.1.1.100</ecNumber>
    </submittedName>
</protein>
<gene>
    <name evidence="6" type="primary">fabG_7</name>
    <name evidence="6" type="ORF">ERS450000_00682</name>
</gene>
<evidence type="ECO:0000313" key="7">
    <source>
        <dbReference type="Proteomes" id="UP000057820"/>
    </source>
</evidence>
<dbReference type="AlphaFoldDB" id="A0A0H5NEZ3"/>
<evidence type="ECO:0000259" key="5">
    <source>
        <dbReference type="SMART" id="SM00822"/>
    </source>
</evidence>
<proteinExistence type="inferred from homology"/>
<dbReference type="SMART" id="SM00822">
    <property type="entry name" value="PKS_KR"/>
    <property type="match status" value="1"/>
</dbReference>
<keyword evidence="2 6" id="KW-0560">Oxidoreductase</keyword>
<dbReference type="CDD" id="cd05233">
    <property type="entry name" value="SDR_c"/>
    <property type="match status" value="1"/>
</dbReference>
<feature type="compositionally biased region" description="Basic and acidic residues" evidence="4">
    <location>
        <begin position="270"/>
        <end position="282"/>
    </location>
</feature>
<dbReference type="PANTHER" id="PTHR44196">
    <property type="entry name" value="DEHYDROGENASE/REDUCTASE SDR FAMILY MEMBER 7B"/>
    <property type="match status" value="1"/>
</dbReference>
<dbReference type="GO" id="GO:0016020">
    <property type="term" value="C:membrane"/>
    <property type="evidence" value="ECO:0007669"/>
    <property type="project" value="TreeGrafter"/>
</dbReference>
<dbReference type="RefSeq" id="WP_060590431.1">
    <property type="nucleotide sequence ID" value="NZ_CP031418.1"/>
</dbReference>
<organism evidence="6 7">
    <name type="scientific">Nocardia farcinica</name>
    <dbReference type="NCBI Taxonomy" id="37329"/>
    <lineage>
        <taxon>Bacteria</taxon>
        <taxon>Bacillati</taxon>
        <taxon>Actinomycetota</taxon>
        <taxon>Actinomycetes</taxon>
        <taxon>Mycobacteriales</taxon>
        <taxon>Nocardiaceae</taxon>
        <taxon>Nocardia</taxon>
    </lineage>
</organism>
<evidence type="ECO:0000256" key="1">
    <source>
        <dbReference type="ARBA" id="ARBA00006484"/>
    </source>
</evidence>
<name>A0A0H5NEZ3_NOCFR</name>
<comment type="similarity">
    <text evidence="1 3">Belongs to the short-chain dehydrogenases/reductases (SDR) family.</text>
</comment>
<reference evidence="7" key="1">
    <citation type="submission" date="2015-03" db="EMBL/GenBank/DDBJ databases">
        <authorList>
            <consortium name="Pathogen Informatics"/>
        </authorList>
    </citation>
    <scope>NUCLEOTIDE SEQUENCE [LARGE SCALE GENOMIC DNA]</scope>
    <source>
        <strain evidence="7">NCTC11134</strain>
    </source>
</reference>
<dbReference type="SUPFAM" id="SSF51735">
    <property type="entry name" value="NAD(P)-binding Rossmann-fold domains"/>
    <property type="match status" value="1"/>
</dbReference>
<dbReference type="InterPro" id="IPR002347">
    <property type="entry name" value="SDR_fam"/>
</dbReference>
<dbReference type="GO" id="GO:0004316">
    <property type="term" value="F:3-oxoacyl-[acyl-carrier-protein] reductase (NADPH) activity"/>
    <property type="evidence" value="ECO:0007669"/>
    <property type="project" value="UniProtKB-EC"/>
</dbReference>
<dbReference type="Pfam" id="PF00106">
    <property type="entry name" value="adh_short"/>
    <property type="match status" value="1"/>
</dbReference>
<dbReference type="PRINTS" id="PR00080">
    <property type="entry name" value="SDRFAMILY"/>
</dbReference>
<evidence type="ECO:0000256" key="2">
    <source>
        <dbReference type="ARBA" id="ARBA00023002"/>
    </source>
</evidence>
<dbReference type="EC" id="1.1.1.100" evidence="6"/>
<evidence type="ECO:0000313" key="6">
    <source>
        <dbReference type="EMBL" id="CRY74455.1"/>
    </source>
</evidence>
<dbReference type="Proteomes" id="UP000057820">
    <property type="component" value="Chromosome 1"/>
</dbReference>
<dbReference type="Gene3D" id="3.40.50.720">
    <property type="entry name" value="NAD(P)-binding Rossmann-like Domain"/>
    <property type="match status" value="1"/>
</dbReference>
<dbReference type="InterPro" id="IPR036291">
    <property type="entry name" value="NAD(P)-bd_dom_sf"/>
</dbReference>
<dbReference type="InterPro" id="IPR057326">
    <property type="entry name" value="KR_dom"/>
</dbReference>
<dbReference type="PANTHER" id="PTHR44196:SF1">
    <property type="entry name" value="DEHYDROGENASE_REDUCTASE SDR FAMILY MEMBER 7B"/>
    <property type="match status" value="1"/>
</dbReference>
<feature type="domain" description="Ketoreductase" evidence="5">
    <location>
        <begin position="12"/>
        <end position="187"/>
    </location>
</feature>
<feature type="region of interest" description="Disordered" evidence="4">
    <location>
        <begin position="270"/>
        <end position="294"/>
    </location>
</feature>
<dbReference type="EMBL" id="LN868938">
    <property type="protein sequence ID" value="CRY74455.1"/>
    <property type="molecule type" value="Genomic_DNA"/>
</dbReference>
<dbReference type="PRINTS" id="PR00081">
    <property type="entry name" value="GDHRDH"/>
</dbReference>
<evidence type="ECO:0000256" key="4">
    <source>
        <dbReference type="SAM" id="MobiDB-lite"/>
    </source>
</evidence>
<accession>A0A0H5NEZ3</accession>
<sequence length="294" mass="30820">MGAAARERFARGTAVVTGAAAGIGRGLAEYLGSLGMTVVVADIDDTRAAAVAAEIVARGGNAEGFAVDVADADSVEAMAAAVFDRHGCVELLINNAGVESAGLVWEIDADRWQRVMQINVDGVFHCLKAFVPRMIAAGTPSCVANLSSVGGLNTVAVQSPYIVSKFAVQALTECLHQDLSIVGAPIQVSAVVPHSIRSEIFLAAQREAPTANPIANAVFEAMQRDNVAKGLDPLEAAEHMIEQIARGRFWVFSDDAVCSAAVTRRSEQLRTLDPPADPRDMLARMGVPLPEGSS</sequence>
<dbReference type="KEGG" id="nfr:ERS450000_00682"/>
<evidence type="ECO:0000256" key="3">
    <source>
        <dbReference type="RuleBase" id="RU000363"/>
    </source>
</evidence>